<evidence type="ECO:0000313" key="7">
    <source>
        <dbReference type="Proteomes" id="UP000321400"/>
    </source>
</evidence>
<dbReference type="Pfam" id="PF19567">
    <property type="entry name" value="CpsB_CapC"/>
    <property type="match status" value="1"/>
</dbReference>
<dbReference type="UniPathway" id="UPA00934"/>
<evidence type="ECO:0000256" key="3">
    <source>
        <dbReference type="ARBA" id="ARBA00022912"/>
    </source>
</evidence>
<evidence type="ECO:0000256" key="2">
    <source>
        <dbReference type="ARBA" id="ARBA00022801"/>
    </source>
</evidence>
<keyword evidence="7" id="KW-1185">Reference proteome</keyword>
<evidence type="ECO:0000256" key="5">
    <source>
        <dbReference type="PIRNR" id="PIRNR016557"/>
    </source>
</evidence>
<evidence type="ECO:0000256" key="4">
    <source>
        <dbReference type="ARBA" id="ARBA00051722"/>
    </source>
</evidence>
<dbReference type="InterPro" id="IPR032466">
    <property type="entry name" value="Metal_Hydrolase"/>
</dbReference>
<organism evidence="6 7">
    <name type="scientific">Halolactibacillus alkaliphilus</name>
    <dbReference type="NCBI Taxonomy" id="442899"/>
    <lineage>
        <taxon>Bacteria</taxon>
        <taxon>Bacillati</taxon>
        <taxon>Bacillota</taxon>
        <taxon>Bacilli</taxon>
        <taxon>Bacillales</taxon>
        <taxon>Bacillaceae</taxon>
        <taxon>Halolactibacillus</taxon>
    </lineage>
</organism>
<dbReference type="OrthoDB" id="9788539at2"/>
<sequence length="259" mass="29115">MIDVHHHILPGFGKGATSMEEAVLMAQLAEQEGITTIIATPIRDMTKTSLKEAIIDKARQLNERLTSEGVAVTVIPAQHVPLYSELLDDQEKGHLLSVNDTNDYLFLDFPQQQVPLYAEHFIYELQQRHMTPIIVHPECNPAFLDHPERLYDLVRQGLLVQLSSQSILGQHGKKVKQFANKLIEANQAHFIGSNAARPDRKGIGLKAAYYDVRKVFGKSTTDMFHENAVALTQGASIYLLEPTRVKLKGSSFKSFLKFR</sequence>
<protein>
    <recommendedName>
        <fullName evidence="5">Tyrosine-protein phosphatase</fullName>
        <ecNumber evidence="5">3.1.3.48</ecNumber>
    </recommendedName>
</protein>
<dbReference type="EC" id="3.1.3.48" evidence="5"/>
<reference evidence="6 7" key="1">
    <citation type="submission" date="2019-07" db="EMBL/GenBank/DDBJ databases">
        <title>Whole genome shotgun sequence of Halolactibacillus alkaliphilus NBRC 103919.</title>
        <authorList>
            <person name="Hosoyama A."/>
            <person name="Uohara A."/>
            <person name="Ohji S."/>
            <person name="Ichikawa N."/>
        </authorList>
    </citation>
    <scope>NUCLEOTIDE SEQUENCE [LARGE SCALE GENOMIC DNA]</scope>
    <source>
        <strain evidence="6 7">NBRC 103919</strain>
    </source>
</reference>
<dbReference type="Proteomes" id="UP000321400">
    <property type="component" value="Unassembled WGS sequence"/>
</dbReference>
<name>A0A511X4F6_9BACI</name>
<keyword evidence="2 5" id="KW-0378">Hydrolase</keyword>
<evidence type="ECO:0000256" key="1">
    <source>
        <dbReference type="ARBA" id="ARBA00005750"/>
    </source>
</evidence>
<comment type="catalytic activity">
    <reaction evidence="4 5">
        <text>O-phospho-L-tyrosyl-[protein] + H2O = L-tyrosyl-[protein] + phosphate</text>
        <dbReference type="Rhea" id="RHEA:10684"/>
        <dbReference type="Rhea" id="RHEA-COMP:10136"/>
        <dbReference type="Rhea" id="RHEA-COMP:20101"/>
        <dbReference type="ChEBI" id="CHEBI:15377"/>
        <dbReference type="ChEBI" id="CHEBI:43474"/>
        <dbReference type="ChEBI" id="CHEBI:46858"/>
        <dbReference type="ChEBI" id="CHEBI:61978"/>
        <dbReference type="EC" id="3.1.3.48"/>
    </reaction>
</comment>
<accession>A0A511X4F6</accession>
<dbReference type="RefSeq" id="WP_089803496.1">
    <property type="nucleotide sequence ID" value="NZ_BJYE01000043.1"/>
</dbReference>
<dbReference type="PANTHER" id="PTHR39181">
    <property type="entry name" value="TYROSINE-PROTEIN PHOSPHATASE YWQE"/>
    <property type="match status" value="1"/>
</dbReference>
<comment type="caution">
    <text evidence="6">The sequence shown here is derived from an EMBL/GenBank/DDBJ whole genome shotgun (WGS) entry which is preliminary data.</text>
</comment>
<dbReference type="GO" id="GO:0030145">
    <property type="term" value="F:manganese ion binding"/>
    <property type="evidence" value="ECO:0007669"/>
    <property type="project" value="UniProtKB-UniRule"/>
</dbReference>
<keyword evidence="3 5" id="KW-0904">Protein phosphatase</keyword>
<dbReference type="STRING" id="442899.SAMN05720591_1407"/>
<gene>
    <name evidence="6" type="ORF">HAL01_22980</name>
</gene>
<evidence type="ECO:0000313" key="6">
    <source>
        <dbReference type="EMBL" id="GEN57834.1"/>
    </source>
</evidence>
<proteinExistence type="inferred from homology"/>
<dbReference type="SUPFAM" id="SSF51556">
    <property type="entry name" value="Metallo-dependent hydrolases"/>
    <property type="match status" value="1"/>
</dbReference>
<dbReference type="PANTHER" id="PTHR39181:SF1">
    <property type="entry name" value="TYROSINE-PROTEIN PHOSPHATASE YWQE"/>
    <property type="match status" value="1"/>
</dbReference>
<dbReference type="GO" id="GO:0004725">
    <property type="term" value="F:protein tyrosine phosphatase activity"/>
    <property type="evidence" value="ECO:0007669"/>
    <property type="project" value="UniProtKB-UniRule"/>
</dbReference>
<dbReference type="EMBL" id="BJYE01000043">
    <property type="protein sequence ID" value="GEN57834.1"/>
    <property type="molecule type" value="Genomic_DNA"/>
</dbReference>
<dbReference type="GO" id="GO:0045227">
    <property type="term" value="P:capsule polysaccharide biosynthetic process"/>
    <property type="evidence" value="ECO:0007669"/>
    <property type="project" value="UniProtKB-UniPathway"/>
</dbReference>
<dbReference type="PIRSF" id="PIRSF016557">
    <property type="entry name" value="Caps_synth_CpsB"/>
    <property type="match status" value="1"/>
</dbReference>
<dbReference type="AlphaFoldDB" id="A0A511X4F6"/>
<dbReference type="Gene3D" id="3.20.20.140">
    <property type="entry name" value="Metal-dependent hydrolases"/>
    <property type="match status" value="1"/>
</dbReference>
<dbReference type="InterPro" id="IPR016667">
    <property type="entry name" value="Caps_polysacc_synth_CpsB/CapC"/>
</dbReference>
<comment type="similarity">
    <text evidence="1 5">Belongs to the metallo-dependent hydrolases superfamily. CpsB/CapC family.</text>
</comment>